<evidence type="ECO:0000259" key="2">
    <source>
        <dbReference type="Pfam" id="PF17680"/>
    </source>
</evidence>
<comment type="caution">
    <text evidence="3">The sequence shown here is derived from an EMBL/GenBank/DDBJ whole genome shotgun (WGS) entry which is preliminary data.</text>
</comment>
<dbReference type="Pfam" id="PF17680">
    <property type="entry name" value="FlgO"/>
    <property type="match status" value="1"/>
</dbReference>
<sequence>MHASFAPLFRAILALGLPLVLSACAAMSDAPPPPRTLDDVLATATTAMVNAHPRLSDYDPLIPTTVVDIDDLNRSSTLGRLASEIVAARLTEAGLRVREVRLRGELYSEEYTGELMLSRLAQRVGIDQGGRSLLVGTYAVGEDRLYLTFRIVRTSDANALAAAQVSLPLTNDLRAMLDRW</sequence>
<gene>
    <name evidence="3" type="ORF">FHR96_002984</name>
</gene>
<feature type="signal peptide" evidence="1">
    <location>
        <begin position="1"/>
        <end position="25"/>
    </location>
</feature>
<dbReference type="InterPro" id="IPR041215">
    <property type="entry name" value="FlgO_dom"/>
</dbReference>
<feature type="chain" id="PRO_5030843894" description="FlgO domain-containing protein" evidence="1">
    <location>
        <begin position="26"/>
        <end position="180"/>
    </location>
</feature>
<evidence type="ECO:0000313" key="4">
    <source>
        <dbReference type="Proteomes" id="UP000525987"/>
    </source>
</evidence>
<dbReference type="RefSeq" id="WP_183388452.1">
    <property type="nucleotide sequence ID" value="NZ_JACHXM010000017.1"/>
</dbReference>
<dbReference type="AlphaFoldDB" id="A0A7W5G6P1"/>
<dbReference type="Proteomes" id="UP000525987">
    <property type="component" value="Unassembled WGS sequence"/>
</dbReference>
<accession>A0A7W5G6P1</accession>
<feature type="domain" description="FlgO" evidence="2">
    <location>
        <begin position="46"/>
        <end position="170"/>
    </location>
</feature>
<protein>
    <recommendedName>
        <fullName evidence="2">FlgO domain-containing protein</fullName>
    </recommendedName>
</protein>
<evidence type="ECO:0000256" key="1">
    <source>
        <dbReference type="SAM" id="SignalP"/>
    </source>
</evidence>
<dbReference type="EMBL" id="JACHXM010000017">
    <property type="protein sequence ID" value="MBB3142097.1"/>
    <property type="molecule type" value="Genomic_DNA"/>
</dbReference>
<name>A0A7W5G6P1_9GAMM</name>
<reference evidence="3 4" key="1">
    <citation type="submission" date="2020-08" db="EMBL/GenBank/DDBJ databases">
        <title>Genomic Encyclopedia of Type Strains, Phase III (KMG-III): the genomes of soil and plant-associated and newly described type strains.</title>
        <authorList>
            <person name="Whitman W."/>
        </authorList>
    </citation>
    <scope>NUCLEOTIDE SEQUENCE [LARGE SCALE GENOMIC DNA]</scope>
    <source>
        <strain evidence="3 4">CECT 5995</strain>
    </source>
</reference>
<keyword evidence="1" id="KW-0732">Signal</keyword>
<organism evidence="3 4">
    <name type="scientific">Halomonas organivorans</name>
    <dbReference type="NCBI Taxonomy" id="257772"/>
    <lineage>
        <taxon>Bacteria</taxon>
        <taxon>Pseudomonadati</taxon>
        <taxon>Pseudomonadota</taxon>
        <taxon>Gammaproteobacteria</taxon>
        <taxon>Oceanospirillales</taxon>
        <taxon>Halomonadaceae</taxon>
        <taxon>Halomonas</taxon>
    </lineage>
</organism>
<proteinExistence type="predicted"/>
<evidence type="ECO:0000313" key="3">
    <source>
        <dbReference type="EMBL" id="MBB3142097.1"/>
    </source>
</evidence>
<keyword evidence="4" id="KW-1185">Reference proteome</keyword>